<reference evidence="15 16" key="1">
    <citation type="submission" date="2017-10" db="EMBL/GenBank/DDBJ databases">
        <title>A new Pekin duck reference genome.</title>
        <authorList>
            <person name="Hou Z.-C."/>
            <person name="Zhou Z.-K."/>
            <person name="Zhu F."/>
            <person name="Hou S.-S."/>
        </authorList>
    </citation>
    <scope>NUCLEOTIDE SEQUENCE [LARGE SCALE GENOMIC DNA]</scope>
</reference>
<evidence type="ECO:0000256" key="7">
    <source>
        <dbReference type="ARBA" id="ARBA00023125"/>
    </source>
</evidence>
<evidence type="ECO:0000256" key="6">
    <source>
        <dbReference type="ARBA" id="ARBA00023015"/>
    </source>
</evidence>
<feature type="domain" description="GATA-type" evidence="14">
    <location>
        <begin position="526"/>
        <end position="580"/>
    </location>
</feature>
<dbReference type="Proteomes" id="UP000016666">
    <property type="component" value="Chromosome 1"/>
</dbReference>
<dbReference type="STRING" id="8840.ENSAPLP00000009770"/>
<name>U3IR97_ANAPP</name>
<dbReference type="GO" id="GO:0045165">
    <property type="term" value="P:cell fate commitment"/>
    <property type="evidence" value="ECO:0007669"/>
    <property type="project" value="TreeGrafter"/>
</dbReference>
<protein>
    <submittedName>
        <fullName evidence="15">GATA binding protein 3</fullName>
    </submittedName>
</protein>
<sequence>MAQVLTGLKPPELLRCKLSKQTNKQTTAATPKKRKRGWGGGEKKKKKKKREKKKKARARELQRPELLRAGRGESERERGAGRGGSRAEQALPRDGCRGMGWVCCCLKSQVLKFRASQARFSLPLSLSLSLSAPSLSSFSLQVIKEEKHLQKSGRYRGDLTSQRYFFPQFICFPFFFFLLHSLFFFPPLFLFFFLIFIFGTGRSSPQPPSLRFKNQSKTETTPNSPSSFPPPRLRTVSAPSSPSHRRPPAPCRGGGGGGRAAAEHRARKMEVSTDQPRWVSHHHPAVLNGQHPDSHHPTLGHTYMDPTQYPLAEEVDVLFNIDGQGNPVPPYYGNSVRATVQRYPTAHHGSQVCRPPLLHGSLPWLDGSKALSSHHSASPWNLSPFSKTSIHHSSPGPLSVYPPASSSTLSAGHSSPHLFTFPPTPPKDVSPDPSISTPGSTGSSRQDEKECIKYQVSLADTMKLESSHSRSSMASLGGATSSAHHPITTYPPYVPEYGSGLFPPSSLLGGSPTGFGCKSRPKARSSTEGRECVNCGATSTPLWRRDGTGHYLCNACGLYHKMNGQNRPLIKPKRRLSAARRAGTSCANCQTTTTTLWRRNANGDPVCNACGLYYKLHNINRPLTMKKEGIQTRNRKMSSKSKKCKKVHDNLEDFPKSSSFNPAALSRHMSSISHISPFSHSSHMLTTPTPMHPPSSLSFGPHHPSSMVTAMG</sequence>
<evidence type="ECO:0000313" key="16">
    <source>
        <dbReference type="Proteomes" id="UP000016666"/>
    </source>
</evidence>
<keyword evidence="7" id="KW-0238">DNA-binding</keyword>
<evidence type="ECO:0000256" key="11">
    <source>
        <dbReference type="PROSITE-ProRule" id="PRU00094"/>
    </source>
</evidence>
<comment type="subcellular location">
    <subcellularLocation>
        <location evidence="1">Nucleus</location>
    </subcellularLocation>
</comment>
<feature type="compositionally biased region" description="Basic residues" evidence="12">
    <location>
        <begin position="31"/>
        <end position="57"/>
    </location>
</feature>
<proteinExistence type="predicted"/>
<dbReference type="SUPFAM" id="SSF57716">
    <property type="entry name" value="Glucocorticoid receptor-like (DNA-binding domain)"/>
    <property type="match status" value="2"/>
</dbReference>
<feature type="compositionally biased region" description="Polar residues" evidence="12">
    <location>
        <begin position="19"/>
        <end position="29"/>
    </location>
</feature>
<dbReference type="CDD" id="cd00202">
    <property type="entry name" value="ZnF_GATA"/>
    <property type="match status" value="2"/>
</dbReference>
<feature type="transmembrane region" description="Helical" evidence="13">
    <location>
        <begin position="164"/>
        <end position="197"/>
    </location>
</feature>
<evidence type="ECO:0000256" key="3">
    <source>
        <dbReference type="ARBA" id="ARBA00022737"/>
    </source>
</evidence>
<dbReference type="GO" id="GO:0045944">
    <property type="term" value="P:positive regulation of transcription by RNA polymerase II"/>
    <property type="evidence" value="ECO:0007669"/>
    <property type="project" value="TreeGrafter"/>
</dbReference>
<dbReference type="GO" id="GO:0048568">
    <property type="term" value="P:embryonic organ development"/>
    <property type="evidence" value="ECO:0007669"/>
    <property type="project" value="TreeGrafter"/>
</dbReference>
<evidence type="ECO:0000256" key="13">
    <source>
        <dbReference type="SAM" id="Phobius"/>
    </source>
</evidence>
<feature type="compositionally biased region" description="Basic and acidic residues" evidence="12">
    <location>
        <begin position="58"/>
        <end position="80"/>
    </location>
</feature>
<keyword evidence="13" id="KW-0812">Transmembrane</keyword>
<feature type="compositionally biased region" description="Low complexity" evidence="12">
    <location>
        <begin position="405"/>
        <end position="415"/>
    </location>
</feature>
<dbReference type="GO" id="GO:0000122">
    <property type="term" value="P:negative regulation of transcription by RNA polymerase II"/>
    <property type="evidence" value="ECO:0007669"/>
    <property type="project" value="TreeGrafter"/>
</dbReference>
<dbReference type="PANTHER" id="PTHR10071:SF106">
    <property type="entry name" value="TRANS-ACTING T-CELL-SPECIFIC TRANSCRIPTION FACTOR GATA-3"/>
    <property type="match status" value="1"/>
</dbReference>
<dbReference type="PROSITE" id="PS00344">
    <property type="entry name" value="GATA_ZN_FINGER_1"/>
    <property type="match status" value="2"/>
</dbReference>
<dbReference type="GO" id="GO:0000981">
    <property type="term" value="F:DNA-binding transcription factor activity, RNA polymerase II-specific"/>
    <property type="evidence" value="ECO:0007669"/>
    <property type="project" value="TreeGrafter"/>
</dbReference>
<evidence type="ECO:0000259" key="14">
    <source>
        <dbReference type="PROSITE" id="PS50114"/>
    </source>
</evidence>
<dbReference type="Gene3D" id="3.30.50.10">
    <property type="entry name" value="Erythroid Transcription Factor GATA-1, subunit A"/>
    <property type="match status" value="2"/>
</dbReference>
<feature type="region of interest" description="Disordered" evidence="12">
    <location>
        <begin position="1"/>
        <end position="89"/>
    </location>
</feature>
<keyword evidence="13" id="KW-1133">Transmembrane helix</keyword>
<evidence type="ECO:0000256" key="8">
    <source>
        <dbReference type="ARBA" id="ARBA00023159"/>
    </source>
</evidence>
<reference evidence="15" key="3">
    <citation type="submission" date="2025-09" db="UniProtKB">
        <authorList>
            <consortium name="Ensembl"/>
        </authorList>
    </citation>
    <scope>IDENTIFICATION</scope>
</reference>
<dbReference type="Ensembl" id="ENSAPLT00000010467.2">
    <property type="protein sequence ID" value="ENSAPLP00000009770.2"/>
    <property type="gene ID" value="ENSAPLG00000010046.2"/>
</dbReference>
<feature type="compositionally biased region" description="Basic and acidic residues" evidence="12">
    <location>
        <begin position="261"/>
        <end position="271"/>
    </location>
</feature>
<evidence type="ECO:0000256" key="4">
    <source>
        <dbReference type="ARBA" id="ARBA00022771"/>
    </source>
</evidence>
<evidence type="ECO:0000256" key="9">
    <source>
        <dbReference type="ARBA" id="ARBA00023163"/>
    </source>
</evidence>
<evidence type="ECO:0000256" key="1">
    <source>
        <dbReference type="ARBA" id="ARBA00004123"/>
    </source>
</evidence>
<evidence type="ECO:0000256" key="10">
    <source>
        <dbReference type="ARBA" id="ARBA00023242"/>
    </source>
</evidence>
<keyword evidence="5" id="KW-0862">Zinc</keyword>
<evidence type="ECO:0000256" key="5">
    <source>
        <dbReference type="ARBA" id="ARBA00022833"/>
    </source>
</evidence>
<evidence type="ECO:0000256" key="2">
    <source>
        <dbReference type="ARBA" id="ARBA00022723"/>
    </source>
</evidence>
<feature type="domain" description="GATA-type" evidence="14">
    <location>
        <begin position="580"/>
        <end position="633"/>
    </location>
</feature>
<dbReference type="Pfam" id="PF00320">
    <property type="entry name" value="GATA"/>
    <property type="match status" value="2"/>
</dbReference>
<dbReference type="InterPro" id="IPR039355">
    <property type="entry name" value="Transcription_factor_GATA"/>
</dbReference>
<dbReference type="FunFam" id="3.30.50.10:FF:000032">
    <property type="entry name" value="Transcription factor GATA-3"/>
    <property type="match status" value="1"/>
</dbReference>
<feature type="region of interest" description="Disordered" evidence="12">
    <location>
        <begin position="204"/>
        <end position="276"/>
    </location>
</feature>
<feature type="region of interest" description="Disordered" evidence="12">
    <location>
        <begin position="681"/>
        <end position="712"/>
    </location>
</feature>
<evidence type="ECO:0000256" key="12">
    <source>
        <dbReference type="SAM" id="MobiDB-lite"/>
    </source>
</evidence>
<dbReference type="GO" id="GO:0005634">
    <property type="term" value="C:nucleus"/>
    <property type="evidence" value="ECO:0007669"/>
    <property type="project" value="UniProtKB-SubCell"/>
</dbReference>
<keyword evidence="10" id="KW-0539">Nucleus</keyword>
<feature type="compositionally biased region" description="Low complexity" evidence="12">
    <location>
        <begin position="431"/>
        <end position="444"/>
    </location>
</feature>
<accession>U3IR97</accession>
<dbReference type="GeneTree" id="ENSGT00940000159247"/>
<dbReference type="SMART" id="SM00401">
    <property type="entry name" value="ZnF_GATA"/>
    <property type="match status" value="2"/>
</dbReference>
<feature type="compositionally biased region" description="Polar residues" evidence="12">
    <location>
        <begin position="212"/>
        <end position="221"/>
    </location>
</feature>
<dbReference type="PROSITE" id="PS50114">
    <property type="entry name" value="GATA_ZN_FINGER_2"/>
    <property type="match status" value="2"/>
</dbReference>
<dbReference type="GO" id="GO:0000978">
    <property type="term" value="F:RNA polymerase II cis-regulatory region sequence-specific DNA binding"/>
    <property type="evidence" value="ECO:0007669"/>
    <property type="project" value="TreeGrafter"/>
</dbReference>
<keyword evidence="3" id="KW-0677">Repeat</keyword>
<keyword evidence="8" id="KW-0010">Activator</keyword>
<keyword evidence="2" id="KW-0479">Metal-binding</keyword>
<organism evidence="15 16">
    <name type="scientific">Anas platyrhynchos platyrhynchos</name>
    <name type="common">Northern mallard</name>
    <dbReference type="NCBI Taxonomy" id="8840"/>
    <lineage>
        <taxon>Eukaryota</taxon>
        <taxon>Metazoa</taxon>
        <taxon>Chordata</taxon>
        <taxon>Craniata</taxon>
        <taxon>Vertebrata</taxon>
        <taxon>Euteleostomi</taxon>
        <taxon>Archelosauria</taxon>
        <taxon>Archosauria</taxon>
        <taxon>Dinosauria</taxon>
        <taxon>Saurischia</taxon>
        <taxon>Theropoda</taxon>
        <taxon>Coelurosauria</taxon>
        <taxon>Aves</taxon>
        <taxon>Neognathae</taxon>
        <taxon>Galloanserae</taxon>
        <taxon>Anseriformes</taxon>
        <taxon>Anatidae</taxon>
        <taxon>Anatinae</taxon>
        <taxon>Anas</taxon>
    </lineage>
</organism>
<gene>
    <name evidence="15" type="primary">GATA3</name>
</gene>
<dbReference type="HOGENOM" id="CLU_027524_1_0_1"/>
<dbReference type="PRINTS" id="PR00619">
    <property type="entry name" value="GATAZNFINGER"/>
</dbReference>
<keyword evidence="6" id="KW-0805">Transcription regulation</keyword>
<dbReference type="FunFam" id="3.30.50.10:FF:000001">
    <property type="entry name" value="GATA transcription factor (GATAd)"/>
    <property type="match status" value="1"/>
</dbReference>
<feature type="region of interest" description="Disordered" evidence="12">
    <location>
        <begin position="391"/>
        <end position="449"/>
    </location>
</feature>
<keyword evidence="13" id="KW-0472">Membrane</keyword>
<keyword evidence="4 11" id="KW-0863">Zinc-finger</keyword>
<reference evidence="15" key="2">
    <citation type="submission" date="2025-08" db="UniProtKB">
        <authorList>
            <consortium name="Ensembl"/>
        </authorList>
    </citation>
    <scope>IDENTIFICATION</scope>
</reference>
<feature type="compositionally biased region" description="Low complexity" evidence="12">
    <location>
        <begin position="681"/>
        <end position="698"/>
    </location>
</feature>
<dbReference type="InterPro" id="IPR000679">
    <property type="entry name" value="Znf_GATA"/>
</dbReference>
<dbReference type="GO" id="GO:0008270">
    <property type="term" value="F:zinc ion binding"/>
    <property type="evidence" value="ECO:0007669"/>
    <property type="project" value="UniProtKB-KW"/>
</dbReference>
<evidence type="ECO:0000313" key="15">
    <source>
        <dbReference type="Ensembl" id="ENSAPLP00000009770.2"/>
    </source>
</evidence>
<keyword evidence="9" id="KW-0804">Transcription</keyword>
<dbReference type="GO" id="GO:0002520">
    <property type="term" value="P:immune system development"/>
    <property type="evidence" value="ECO:0007669"/>
    <property type="project" value="TreeGrafter"/>
</dbReference>
<dbReference type="PANTHER" id="PTHR10071">
    <property type="entry name" value="TRANSCRIPTION FACTOR GATA FAMILY MEMBER"/>
    <property type="match status" value="1"/>
</dbReference>
<keyword evidence="16" id="KW-1185">Reference proteome</keyword>
<dbReference type="GO" id="GO:0030856">
    <property type="term" value="P:regulation of epithelial cell differentiation"/>
    <property type="evidence" value="ECO:0007669"/>
    <property type="project" value="TreeGrafter"/>
</dbReference>
<dbReference type="InterPro" id="IPR013088">
    <property type="entry name" value="Znf_NHR/GATA"/>
</dbReference>
<dbReference type="AlphaFoldDB" id="U3IR97"/>